<keyword evidence="3" id="KW-1185">Reference proteome</keyword>
<dbReference type="STRING" id="1220578.FPE01S_01_09690"/>
<reference evidence="2 3" key="1">
    <citation type="submission" date="2015-04" db="EMBL/GenBank/DDBJ databases">
        <title>Whole genome shotgun sequence of Flavihumibacter petaseus NBRC 106054.</title>
        <authorList>
            <person name="Miyazawa S."/>
            <person name="Hosoyama A."/>
            <person name="Hashimoto M."/>
            <person name="Noguchi M."/>
            <person name="Tsuchikane K."/>
            <person name="Ohji S."/>
            <person name="Yamazoe A."/>
            <person name="Ichikawa N."/>
            <person name="Kimura A."/>
            <person name="Fujita N."/>
        </authorList>
    </citation>
    <scope>NUCLEOTIDE SEQUENCE [LARGE SCALE GENOMIC DNA]</scope>
    <source>
        <strain evidence="2 3">NBRC 106054</strain>
    </source>
</reference>
<organism evidence="2 3">
    <name type="scientific">Flavihumibacter petaseus NBRC 106054</name>
    <dbReference type="NCBI Taxonomy" id="1220578"/>
    <lineage>
        <taxon>Bacteria</taxon>
        <taxon>Pseudomonadati</taxon>
        <taxon>Bacteroidota</taxon>
        <taxon>Chitinophagia</taxon>
        <taxon>Chitinophagales</taxon>
        <taxon>Chitinophagaceae</taxon>
        <taxon>Flavihumibacter</taxon>
    </lineage>
</organism>
<protein>
    <submittedName>
        <fullName evidence="2">Putative RND-type efflux pump membrane protein</fullName>
    </submittedName>
</protein>
<keyword evidence="1" id="KW-1133">Transmembrane helix</keyword>
<gene>
    <name evidence="2" type="ORF">FPE01S_01_09690</name>
</gene>
<name>A0A0E9MX18_9BACT</name>
<dbReference type="Pfam" id="PF00873">
    <property type="entry name" value="ACR_tran"/>
    <property type="match status" value="1"/>
</dbReference>
<keyword evidence="1" id="KW-0472">Membrane</keyword>
<proteinExistence type="predicted"/>
<dbReference type="Gene3D" id="3.30.70.1440">
    <property type="entry name" value="Multidrug efflux transporter AcrB pore domain"/>
    <property type="match status" value="1"/>
</dbReference>
<dbReference type="InterPro" id="IPR027463">
    <property type="entry name" value="AcrB_DN_DC_subdom"/>
</dbReference>
<sequence>MTKYLIKRPIGILLSFIVVIIFGLASLWKIPVSLLPNIDVPRIVILVHYPNTAAFNLEQNIIRPIRESLGTISHIEKIESRSANHYGIVTLIFEYGTKMNLAYIESNEKLDQLSSSFPRDMQRPIIIRTNTSDIPIIRVQVTPKSQSEYLGVSELSEKILRKRLEQVEGVSVVDISGQQHGVITVTPYLEKIIALNLDEDDLTRTIQNANKDLGGMSVRDGQYRYFIKVTNALESADNIARLPITTKNGTVLQLQQIAKISWISEKPTGFHLFNNKEGLVLTIQKQPDSRMNELVPKIKEQVRQFTKDYPNIDFSLSQDQSFLLEAGISNLYQDLIYGGILTILLLFLFLGNWVSPFLMSISIPTSLIITFIFFYLFDISFNIISLSGLALGIGMLIDNSIVVIDSISRKRKNGMTAIDSAINGTNEVIVPVISQVLTTVAVYLPLILLSGVGGALVFDQSIALTISLCVSLLVAFILVPILYKQISNNNASNQNDDSVFYKYVSVAYHKMIDHILRHNKIYLLITISLMPIGIFILAKMPVNGLPKIERKESMIHIDWNSPIDANENLIRTKSLLREIQGGCNVTEAEIGIQQFTIQQEKSAVLNTELYYACDTESEKTKMDQTVRNWIENYYPNAFYQILDAPNAFTQLFSTSAPFLEARFKPILNQGGEGAWKNLQHVIDSIKNKSFKLGDEFQKEIMVDLILHDQKMALYGVTKEQIETKLHELFGNYTITNIKRFGEIRSILLKTNQNQISNQLATVIQGNNNAYYPLNQFITISYSSTPKYYTSDKSGQYKSINFGEETFDPEMLQKQIKKYALDSGYNVQFVGRYIDGKKHSQRLWYIFFIVLILLYTILVIQYENLIQPFLVMLTIPLGITGGAITLWLAGGTLDIMAIIGFVVILGLIVDDPILKIDTLNKLENKYLAQGLRHDKDLLYKMIHEAGDLCLKPLLMVSLTTSIALVPVLFVGGIGNDMQKPLAIVIIGGLTVGTFFTTWFIPLAYWYFTKWKNKIK</sequence>
<dbReference type="AlphaFoldDB" id="A0A0E9MX18"/>
<dbReference type="RefSeq" id="WP_046367728.1">
    <property type="nucleotide sequence ID" value="NZ_BBWV01000001.1"/>
</dbReference>
<comment type="caution">
    <text evidence="2">The sequence shown here is derived from an EMBL/GenBank/DDBJ whole genome shotgun (WGS) entry which is preliminary data.</text>
</comment>
<feature type="transmembrane region" description="Helical" evidence="1">
    <location>
        <begin position="521"/>
        <end position="538"/>
    </location>
</feature>
<dbReference type="Gene3D" id="3.30.2090.10">
    <property type="entry name" value="Multidrug efflux transporter AcrB TolC docking domain, DN and DC subdomains"/>
    <property type="match status" value="2"/>
</dbReference>
<dbReference type="SUPFAM" id="SSF82866">
    <property type="entry name" value="Multidrug efflux transporter AcrB transmembrane domain"/>
    <property type="match status" value="2"/>
</dbReference>
<dbReference type="Gene3D" id="3.30.70.1320">
    <property type="entry name" value="Multidrug efflux transporter AcrB pore domain like"/>
    <property type="match status" value="1"/>
</dbReference>
<evidence type="ECO:0000313" key="2">
    <source>
        <dbReference type="EMBL" id="GAO41956.1"/>
    </source>
</evidence>
<dbReference type="OrthoDB" id="9798415at2"/>
<feature type="transmembrane region" description="Helical" evidence="1">
    <location>
        <begin position="12"/>
        <end position="30"/>
    </location>
</feature>
<feature type="transmembrane region" description="Helical" evidence="1">
    <location>
        <begin position="357"/>
        <end position="377"/>
    </location>
</feature>
<feature type="transmembrane region" description="Helical" evidence="1">
    <location>
        <begin position="383"/>
        <end position="407"/>
    </location>
</feature>
<feature type="transmembrane region" description="Helical" evidence="1">
    <location>
        <begin position="894"/>
        <end position="913"/>
    </location>
</feature>
<dbReference type="Proteomes" id="UP000033121">
    <property type="component" value="Unassembled WGS sequence"/>
</dbReference>
<feature type="transmembrane region" description="Helical" evidence="1">
    <location>
        <begin position="980"/>
        <end position="1006"/>
    </location>
</feature>
<dbReference type="SUPFAM" id="SSF82714">
    <property type="entry name" value="Multidrug efflux transporter AcrB TolC docking domain, DN and DC subdomains"/>
    <property type="match status" value="2"/>
</dbReference>
<feature type="transmembrane region" description="Helical" evidence="1">
    <location>
        <begin position="947"/>
        <end position="968"/>
    </location>
</feature>
<feature type="transmembrane region" description="Helical" evidence="1">
    <location>
        <begin position="868"/>
        <end position="888"/>
    </location>
</feature>
<dbReference type="PRINTS" id="PR00702">
    <property type="entry name" value="ACRIFLAVINRP"/>
</dbReference>
<dbReference type="GO" id="GO:0042910">
    <property type="term" value="F:xenobiotic transmembrane transporter activity"/>
    <property type="evidence" value="ECO:0007669"/>
    <property type="project" value="TreeGrafter"/>
</dbReference>
<dbReference type="EMBL" id="BBWV01000001">
    <property type="protein sequence ID" value="GAO41956.1"/>
    <property type="molecule type" value="Genomic_DNA"/>
</dbReference>
<feature type="transmembrane region" description="Helical" evidence="1">
    <location>
        <begin position="428"/>
        <end position="449"/>
    </location>
</feature>
<accession>A0A0E9MX18</accession>
<dbReference type="InterPro" id="IPR001036">
    <property type="entry name" value="Acrflvin-R"/>
</dbReference>
<dbReference type="PANTHER" id="PTHR32063:SF0">
    <property type="entry name" value="SWARMING MOTILITY PROTEIN SWRC"/>
    <property type="match status" value="1"/>
</dbReference>
<feature type="transmembrane region" description="Helical" evidence="1">
    <location>
        <begin position="331"/>
        <end position="350"/>
    </location>
</feature>
<keyword evidence="1" id="KW-0812">Transmembrane</keyword>
<evidence type="ECO:0000256" key="1">
    <source>
        <dbReference type="SAM" id="Phobius"/>
    </source>
</evidence>
<evidence type="ECO:0000313" key="3">
    <source>
        <dbReference type="Proteomes" id="UP000033121"/>
    </source>
</evidence>
<dbReference type="Gene3D" id="1.20.1640.10">
    <property type="entry name" value="Multidrug efflux transporter AcrB transmembrane domain"/>
    <property type="match status" value="2"/>
</dbReference>
<dbReference type="Gene3D" id="3.30.70.1430">
    <property type="entry name" value="Multidrug efflux transporter AcrB pore domain"/>
    <property type="match status" value="2"/>
</dbReference>
<dbReference type="GO" id="GO:0005886">
    <property type="term" value="C:plasma membrane"/>
    <property type="evidence" value="ECO:0007669"/>
    <property type="project" value="TreeGrafter"/>
</dbReference>
<dbReference type="PANTHER" id="PTHR32063">
    <property type="match status" value="1"/>
</dbReference>
<dbReference type="SUPFAM" id="SSF82693">
    <property type="entry name" value="Multidrug efflux transporter AcrB pore domain, PN1, PN2, PC1 and PC2 subdomains"/>
    <property type="match status" value="2"/>
</dbReference>
<feature type="transmembrane region" description="Helical" evidence="1">
    <location>
        <begin position="461"/>
        <end position="483"/>
    </location>
</feature>
<feature type="transmembrane region" description="Helical" evidence="1">
    <location>
        <begin position="842"/>
        <end position="861"/>
    </location>
</feature>